<dbReference type="Proteomes" id="UP000598146">
    <property type="component" value="Unassembled WGS sequence"/>
</dbReference>
<name>A0A931FXP4_9ACTN</name>
<organism evidence="3 4">
    <name type="scientific">Actinoplanes aureus</name>
    <dbReference type="NCBI Taxonomy" id="2792083"/>
    <lineage>
        <taxon>Bacteria</taxon>
        <taxon>Bacillati</taxon>
        <taxon>Actinomycetota</taxon>
        <taxon>Actinomycetes</taxon>
        <taxon>Micromonosporales</taxon>
        <taxon>Micromonosporaceae</taxon>
        <taxon>Actinoplanes</taxon>
    </lineage>
</organism>
<dbReference type="RefSeq" id="WP_196415563.1">
    <property type="nucleotide sequence ID" value="NZ_JADQTO010000009.1"/>
</dbReference>
<protein>
    <submittedName>
        <fullName evidence="3">RICIN domain-containing protein</fullName>
    </submittedName>
</protein>
<dbReference type="InterPro" id="IPR000772">
    <property type="entry name" value="Ricin_B_lectin"/>
</dbReference>
<gene>
    <name evidence="3" type="ORF">I4J89_20220</name>
</gene>
<evidence type="ECO:0000313" key="4">
    <source>
        <dbReference type="Proteomes" id="UP000598146"/>
    </source>
</evidence>
<accession>A0A931FXP4</accession>
<feature type="domain" description="Ricin B lectin" evidence="2">
    <location>
        <begin position="50"/>
        <end position="188"/>
    </location>
</feature>
<evidence type="ECO:0000259" key="2">
    <source>
        <dbReference type="SMART" id="SM00458"/>
    </source>
</evidence>
<comment type="caution">
    <text evidence="3">The sequence shown here is derived from an EMBL/GenBank/DDBJ whole genome shotgun (WGS) entry which is preliminary data.</text>
</comment>
<dbReference type="Pfam" id="PF14200">
    <property type="entry name" value="RicinB_lectin_2"/>
    <property type="match status" value="1"/>
</dbReference>
<keyword evidence="4" id="KW-1185">Reference proteome</keyword>
<sequence>MRRLLSGLVAAALAGMLSVATPTAVEAAPAVPAGWRVVTQQEAADVVLASVFRLRFQHSQKCLDIIGYRTDDGAPAGQWTCNPAYEPNQRWDMLWHPGQDEFILQVGHSLKCLDLIGYSRAEGARFGQYSCNYAPNQTFRMLAIGNNVMLQVMHSGLCVDIIGYRTENGAAAGQWTCNGAPNQQLQFA</sequence>
<dbReference type="AlphaFoldDB" id="A0A931FXP4"/>
<proteinExistence type="predicted"/>
<evidence type="ECO:0000256" key="1">
    <source>
        <dbReference type="SAM" id="SignalP"/>
    </source>
</evidence>
<reference evidence="3" key="1">
    <citation type="submission" date="2020-11" db="EMBL/GenBank/DDBJ databases">
        <title>Isolation and identification of active actinomycetes.</title>
        <authorList>
            <person name="Sun X."/>
        </authorList>
    </citation>
    <scope>NUCLEOTIDE SEQUENCE</scope>
    <source>
        <strain evidence="3">NEAU-A11</strain>
    </source>
</reference>
<dbReference type="SMART" id="SM00458">
    <property type="entry name" value="RICIN"/>
    <property type="match status" value="1"/>
</dbReference>
<feature type="signal peptide" evidence="1">
    <location>
        <begin position="1"/>
        <end position="27"/>
    </location>
</feature>
<dbReference type="EMBL" id="JADQTO010000009">
    <property type="protein sequence ID" value="MBG0563773.1"/>
    <property type="molecule type" value="Genomic_DNA"/>
</dbReference>
<keyword evidence="1" id="KW-0732">Signal</keyword>
<dbReference type="SUPFAM" id="SSF50370">
    <property type="entry name" value="Ricin B-like lectins"/>
    <property type="match status" value="1"/>
</dbReference>
<feature type="chain" id="PRO_5037380334" evidence="1">
    <location>
        <begin position="28"/>
        <end position="188"/>
    </location>
</feature>
<dbReference type="PROSITE" id="PS50231">
    <property type="entry name" value="RICIN_B_LECTIN"/>
    <property type="match status" value="1"/>
</dbReference>
<evidence type="ECO:0000313" key="3">
    <source>
        <dbReference type="EMBL" id="MBG0563773.1"/>
    </source>
</evidence>
<dbReference type="InterPro" id="IPR035992">
    <property type="entry name" value="Ricin_B-like_lectins"/>
</dbReference>
<dbReference type="Gene3D" id="2.80.10.50">
    <property type="match status" value="1"/>
</dbReference>